<comment type="function">
    <text evidence="10">Part of the binding-protein-dependent transport system for molybdenum; probably responsible for the translocation of the substrate across the membrane.</text>
</comment>
<evidence type="ECO:0000256" key="8">
    <source>
        <dbReference type="ARBA" id="ARBA00023136"/>
    </source>
</evidence>
<dbReference type="Proteomes" id="UP000579281">
    <property type="component" value="Unassembled WGS sequence"/>
</dbReference>
<dbReference type="AlphaFoldDB" id="A0A841KU28"/>
<evidence type="ECO:0000256" key="9">
    <source>
        <dbReference type="RuleBase" id="RU363032"/>
    </source>
</evidence>
<feature type="transmembrane region" description="Helical" evidence="9">
    <location>
        <begin position="78"/>
        <end position="103"/>
    </location>
</feature>
<feature type="domain" description="ABC transmembrane type-1" evidence="11">
    <location>
        <begin position="6"/>
        <end position="208"/>
    </location>
</feature>
<comment type="subcellular location">
    <subcellularLocation>
        <location evidence="1 9">Cell membrane</location>
        <topology evidence="1 9">Multi-pass membrane protein</topology>
    </subcellularLocation>
</comment>
<keyword evidence="13" id="KW-1185">Reference proteome</keyword>
<keyword evidence="3 9" id="KW-0813">Transport</keyword>
<comment type="caution">
    <text evidence="10">Lacks conserved residue(s) required for the propagation of feature annotation.</text>
</comment>
<comment type="similarity">
    <text evidence="2 10">Belongs to the binding-protein-dependent transport system permease family. CysTW subfamily.</text>
</comment>
<name>A0A841KU28_9FIRM</name>
<dbReference type="InterPro" id="IPR000515">
    <property type="entry name" value="MetI-like"/>
</dbReference>
<dbReference type="PANTHER" id="PTHR30183:SF3">
    <property type="entry name" value="MOLYBDENUM TRANSPORT SYSTEM PERMEASE PROTEIN MODB"/>
    <property type="match status" value="1"/>
</dbReference>
<gene>
    <name evidence="12" type="ORF">HNQ80_003012</name>
</gene>
<keyword evidence="4 10" id="KW-1003">Cell membrane</keyword>
<evidence type="ECO:0000256" key="10">
    <source>
        <dbReference type="RuleBase" id="RU365097"/>
    </source>
</evidence>
<evidence type="ECO:0000256" key="6">
    <source>
        <dbReference type="ARBA" id="ARBA00022692"/>
    </source>
</evidence>
<sequence>MIMKPIMLSLKVSLIATVFTTILGISLARLLTKCSFKGKDMVESLILLPMVLPPSVIGYGLLILFGRRGPIGKVLYEIFGYSIIFHWFAACIAASVVSLPLMYQSCKAAFINVESVYENAARTLGAGEGRVFWKISLPLAWPGVLSGIVLSFARSFGEFGATLMVAGNIPGKTQTIPLALYFAVERGDVGTANMLMLITIMFSFLMIYGLNNWIKKKYKNQT</sequence>
<dbReference type="PROSITE" id="PS50928">
    <property type="entry name" value="ABC_TM1"/>
    <property type="match status" value="1"/>
</dbReference>
<feature type="transmembrane region" description="Helical" evidence="9">
    <location>
        <begin position="131"/>
        <end position="153"/>
    </location>
</feature>
<dbReference type="Gene3D" id="1.10.3720.10">
    <property type="entry name" value="MetI-like"/>
    <property type="match status" value="1"/>
</dbReference>
<dbReference type="InterPro" id="IPR035906">
    <property type="entry name" value="MetI-like_sf"/>
</dbReference>
<dbReference type="NCBIfam" id="TIGR02141">
    <property type="entry name" value="modB_ABC"/>
    <property type="match status" value="1"/>
</dbReference>
<comment type="caution">
    <text evidence="12">The sequence shown here is derived from an EMBL/GenBank/DDBJ whole genome shotgun (WGS) entry which is preliminary data.</text>
</comment>
<evidence type="ECO:0000256" key="7">
    <source>
        <dbReference type="ARBA" id="ARBA00022989"/>
    </source>
</evidence>
<organism evidence="12 13">
    <name type="scientific">Anaerosolibacter carboniphilus</name>
    <dbReference type="NCBI Taxonomy" id="1417629"/>
    <lineage>
        <taxon>Bacteria</taxon>
        <taxon>Bacillati</taxon>
        <taxon>Bacillota</taxon>
        <taxon>Clostridia</taxon>
        <taxon>Peptostreptococcales</taxon>
        <taxon>Thermotaleaceae</taxon>
        <taxon>Anaerosolibacter</taxon>
    </lineage>
</organism>
<keyword evidence="5 10" id="KW-0500">Molybdenum</keyword>
<reference evidence="12 13" key="1">
    <citation type="submission" date="2020-08" db="EMBL/GenBank/DDBJ databases">
        <title>Genomic Encyclopedia of Type Strains, Phase IV (KMG-IV): sequencing the most valuable type-strain genomes for metagenomic binning, comparative biology and taxonomic classification.</title>
        <authorList>
            <person name="Goeker M."/>
        </authorList>
    </citation>
    <scope>NUCLEOTIDE SEQUENCE [LARGE SCALE GENOMIC DNA]</scope>
    <source>
        <strain evidence="12 13">DSM 103526</strain>
    </source>
</reference>
<dbReference type="GO" id="GO:0015098">
    <property type="term" value="F:molybdate ion transmembrane transporter activity"/>
    <property type="evidence" value="ECO:0007669"/>
    <property type="project" value="UniProtKB-UniRule"/>
</dbReference>
<dbReference type="Pfam" id="PF00528">
    <property type="entry name" value="BPD_transp_1"/>
    <property type="match status" value="1"/>
</dbReference>
<protein>
    <recommendedName>
        <fullName evidence="10">Molybdenum transport system permease</fullName>
    </recommendedName>
</protein>
<evidence type="ECO:0000256" key="4">
    <source>
        <dbReference type="ARBA" id="ARBA00022475"/>
    </source>
</evidence>
<evidence type="ECO:0000259" key="11">
    <source>
        <dbReference type="PROSITE" id="PS50928"/>
    </source>
</evidence>
<dbReference type="GO" id="GO:0005886">
    <property type="term" value="C:plasma membrane"/>
    <property type="evidence" value="ECO:0007669"/>
    <property type="project" value="UniProtKB-SubCell"/>
</dbReference>
<feature type="transmembrane region" description="Helical" evidence="9">
    <location>
        <begin position="44"/>
        <end position="66"/>
    </location>
</feature>
<dbReference type="PANTHER" id="PTHR30183">
    <property type="entry name" value="MOLYBDENUM TRANSPORT SYSTEM PERMEASE PROTEIN MODB"/>
    <property type="match status" value="1"/>
</dbReference>
<keyword evidence="6 9" id="KW-0812">Transmembrane</keyword>
<evidence type="ECO:0000313" key="12">
    <source>
        <dbReference type="EMBL" id="MBB6216907.1"/>
    </source>
</evidence>
<dbReference type="EMBL" id="JACHEN010000018">
    <property type="protein sequence ID" value="MBB6216907.1"/>
    <property type="molecule type" value="Genomic_DNA"/>
</dbReference>
<keyword evidence="8 9" id="KW-0472">Membrane</keyword>
<evidence type="ECO:0000256" key="1">
    <source>
        <dbReference type="ARBA" id="ARBA00004651"/>
    </source>
</evidence>
<evidence type="ECO:0000256" key="2">
    <source>
        <dbReference type="ARBA" id="ARBA00007069"/>
    </source>
</evidence>
<feature type="transmembrane region" description="Helical" evidence="9">
    <location>
        <begin position="190"/>
        <end position="210"/>
    </location>
</feature>
<evidence type="ECO:0000256" key="3">
    <source>
        <dbReference type="ARBA" id="ARBA00022448"/>
    </source>
</evidence>
<proteinExistence type="inferred from homology"/>
<dbReference type="RefSeq" id="WP_184311425.1">
    <property type="nucleotide sequence ID" value="NZ_JACHEN010000018.1"/>
</dbReference>
<dbReference type="InterPro" id="IPR011867">
    <property type="entry name" value="ModB_ABC"/>
</dbReference>
<evidence type="ECO:0000313" key="13">
    <source>
        <dbReference type="Proteomes" id="UP000579281"/>
    </source>
</evidence>
<accession>A0A841KU28</accession>
<evidence type="ECO:0000256" key="5">
    <source>
        <dbReference type="ARBA" id="ARBA00022505"/>
    </source>
</evidence>
<keyword evidence="7 9" id="KW-1133">Transmembrane helix</keyword>
<dbReference type="CDD" id="cd06261">
    <property type="entry name" value="TM_PBP2"/>
    <property type="match status" value="1"/>
</dbReference>
<dbReference type="SUPFAM" id="SSF161098">
    <property type="entry name" value="MetI-like"/>
    <property type="match status" value="1"/>
</dbReference>